<dbReference type="SUPFAM" id="SSF51735">
    <property type="entry name" value="NAD(P)-binding Rossmann-fold domains"/>
    <property type="match status" value="1"/>
</dbReference>
<sequence length="219" mass="25337">MKKILIIGYGDIAERVHNQLDNNLFEIYGISRNNSKKIKNFIQWDWLASELPKIDNKIFHSLVFIPKPIGLDIDGYNDGFIRSSENIFKLSKKISFEKFISISSTRVYGNNKSSIPIESKTNPDDFRGKIILDYEKNQIKRYAEKLVILRFSGLYKSDVTKKPLNCLHRNNAAKAINYFIENDFNFSSYEIFNCSENSTSSINNDSKLKNTGLIFDSYD</sequence>
<evidence type="ECO:0008006" key="3">
    <source>
        <dbReference type="Google" id="ProtNLM"/>
    </source>
</evidence>
<accession>A0A520MYC7</accession>
<name>A0A520MYC7_9GAMM</name>
<dbReference type="AlphaFoldDB" id="A0A520MYC7"/>
<evidence type="ECO:0000313" key="1">
    <source>
        <dbReference type="EMBL" id="RZO26199.1"/>
    </source>
</evidence>
<proteinExistence type="predicted"/>
<organism evidence="1 2">
    <name type="scientific">SAR86 cluster bacterium</name>
    <dbReference type="NCBI Taxonomy" id="2030880"/>
    <lineage>
        <taxon>Bacteria</taxon>
        <taxon>Pseudomonadati</taxon>
        <taxon>Pseudomonadota</taxon>
        <taxon>Gammaproteobacteria</taxon>
        <taxon>SAR86 cluster</taxon>
    </lineage>
</organism>
<comment type="caution">
    <text evidence="1">The sequence shown here is derived from an EMBL/GenBank/DDBJ whole genome shotgun (WGS) entry which is preliminary data.</text>
</comment>
<reference evidence="1 2" key="1">
    <citation type="submission" date="2019-02" db="EMBL/GenBank/DDBJ databases">
        <title>Prokaryotic population dynamics and viral predation in marine succession experiment using metagenomics: the confinement effect.</title>
        <authorList>
            <person name="Haro-Moreno J.M."/>
            <person name="Rodriguez-Valera F."/>
            <person name="Lopez-Perez M."/>
        </authorList>
    </citation>
    <scope>NUCLEOTIDE SEQUENCE [LARGE SCALE GENOMIC DNA]</scope>
    <source>
        <strain evidence="1">MED-G162</strain>
    </source>
</reference>
<dbReference type="Proteomes" id="UP000319384">
    <property type="component" value="Unassembled WGS sequence"/>
</dbReference>
<dbReference type="InterPro" id="IPR036291">
    <property type="entry name" value="NAD(P)-bd_dom_sf"/>
</dbReference>
<gene>
    <name evidence="1" type="ORF">EVA95_02545</name>
</gene>
<dbReference type="Gene3D" id="3.40.50.720">
    <property type="entry name" value="NAD(P)-binding Rossmann-like Domain"/>
    <property type="match status" value="1"/>
</dbReference>
<evidence type="ECO:0000313" key="2">
    <source>
        <dbReference type="Proteomes" id="UP000319384"/>
    </source>
</evidence>
<dbReference type="EMBL" id="SHBH01000017">
    <property type="protein sequence ID" value="RZO26199.1"/>
    <property type="molecule type" value="Genomic_DNA"/>
</dbReference>
<protein>
    <recommendedName>
        <fullName evidence="3">NAD-dependent epimerase/dehydratase domain-containing protein</fullName>
    </recommendedName>
</protein>